<dbReference type="InterPro" id="IPR009400">
    <property type="entry name" value="TFIIH_TTDA/Tfb5"/>
</dbReference>
<dbReference type="GO" id="GO:0006367">
    <property type="term" value="P:transcription initiation at RNA polymerase II promoter"/>
    <property type="evidence" value="ECO:0007669"/>
    <property type="project" value="UniProtKB-UniRule"/>
</dbReference>
<evidence type="ECO:0000256" key="6">
    <source>
        <dbReference type="ARBA" id="ARBA00023204"/>
    </source>
</evidence>
<accession>A0A8S1ZL48</accession>
<dbReference type="FunFam" id="3.30.70.1220:FF:000003">
    <property type="entry name" value="General transcription and DNA repair factor IIH subunit TFB5"/>
    <property type="match status" value="1"/>
</dbReference>
<dbReference type="GO" id="GO:0000439">
    <property type="term" value="C:transcription factor TFIIH core complex"/>
    <property type="evidence" value="ECO:0007669"/>
    <property type="project" value="UniProtKB-UniRule"/>
</dbReference>
<dbReference type="GO" id="GO:0006294">
    <property type="term" value="P:nucleotide-excision repair, preincision complex assembly"/>
    <property type="evidence" value="ECO:0007669"/>
    <property type="project" value="TreeGrafter"/>
</dbReference>
<keyword evidence="4 8" id="KW-0805">Transcription regulation</keyword>
<keyword evidence="7 8" id="KW-0539">Nucleus</keyword>
<dbReference type="InterPro" id="IPR035935">
    <property type="entry name" value="TFB5-like_sf"/>
</dbReference>
<evidence type="ECO:0000256" key="5">
    <source>
        <dbReference type="ARBA" id="ARBA00023163"/>
    </source>
</evidence>
<reference evidence="9" key="1">
    <citation type="submission" date="2021-01" db="EMBL/GenBank/DDBJ databases">
        <authorList>
            <person name="Bezrukov I."/>
        </authorList>
    </citation>
    <scope>NUCLEOTIDE SEQUENCE</scope>
</reference>
<comment type="similarity">
    <text evidence="2 8">Belongs to the TFB5 family.</text>
</comment>
<comment type="function">
    <text evidence="8">In NER, TFIIH acts by opening DNA around the lesion to allow the excision of the damaged oligonucleotide and its replacement by a new DNA fragment. In transcription, TFIIH has an essential role in transcription initiation. When the pre-initiation complex (PIC) has been established, TFIIH is required for promoter opening and promoter escape.</text>
</comment>
<keyword evidence="5 8" id="KW-0804">Transcription</keyword>
<evidence type="ECO:0000256" key="7">
    <source>
        <dbReference type="ARBA" id="ARBA00023242"/>
    </source>
</evidence>
<dbReference type="SUPFAM" id="SSF142897">
    <property type="entry name" value="TFB5-like"/>
    <property type="match status" value="1"/>
</dbReference>
<evidence type="ECO:0000256" key="2">
    <source>
        <dbReference type="ARBA" id="ARBA00007470"/>
    </source>
</evidence>
<evidence type="ECO:0000313" key="10">
    <source>
        <dbReference type="Proteomes" id="UP000682877"/>
    </source>
</evidence>
<comment type="subcellular location">
    <subcellularLocation>
        <location evidence="1 8">Nucleus</location>
    </subcellularLocation>
</comment>
<dbReference type="EMBL" id="LR999452">
    <property type="protein sequence ID" value="CAE5962369.1"/>
    <property type="molecule type" value="Genomic_DNA"/>
</dbReference>
<dbReference type="GO" id="GO:0005675">
    <property type="term" value="C:transcription factor TFIIH holo complex"/>
    <property type="evidence" value="ECO:0007669"/>
    <property type="project" value="TreeGrafter"/>
</dbReference>
<keyword evidence="10" id="KW-1185">Reference proteome</keyword>
<dbReference type="SMART" id="SM01395">
    <property type="entry name" value="Tbf5"/>
    <property type="match status" value="1"/>
</dbReference>
<gene>
    <name evidence="9" type="ORF">AARE701A_LOCUS4118</name>
</gene>
<evidence type="ECO:0000256" key="4">
    <source>
        <dbReference type="ARBA" id="ARBA00023015"/>
    </source>
</evidence>
<keyword evidence="6 8" id="KW-0234">DNA repair</keyword>
<sequence>MCRFSVYGDRKCILLYRFLAGTVLDNLTGYLLQDSMVNAIKGVFISCDVPMAQFIAHLNNSLPASQKFIIRVLKLDTTCIFVKPYAEEMIRSAVINFRDQNSYAKAN</sequence>
<dbReference type="PANTHER" id="PTHR28580">
    <property type="entry name" value="GENERAL TRANSCRIPTION FACTOR IIH SUBUNIT 5"/>
    <property type="match status" value="1"/>
</dbReference>
<evidence type="ECO:0000256" key="8">
    <source>
        <dbReference type="RuleBase" id="RU368032"/>
    </source>
</evidence>
<dbReference type="Pfam" id="PF06331">
    <property type="entry name" value="Tfb5"/>
    <property type="match status" value="1"/>
</dbReference>
<dbReference type="AlphaFoldDB" id="A0A8S1ZL48"/>
<evidence type="ECO:0000256" key="1">
    <source>
        <dbReference type="ARBA" id="ARBA00004123"/>
    </source>
</evidence>
<evidence type="ECO:0000313" key="9">
    <source>
        <dbReference type="EMBL" id="CAE5962369.1"/>
    </source>
</evidence>
<evidence type="ECO:0000256" key="3">
    <source>
        <dbReference type="ARBA" id="ARBA00022763"/>
    </source>
</evidence>
<dbReference type="Gene3D" id="3.30.70.1220">
    <property type="entry name" value="TFB5-like"/>
    <property type="match status" value="1"/>
</dbReference>
<comment type="subunit">
    <text evidence="8">Component of the 7-subunit TFIIH core complex.</text>
</comment>
<keyword evidence="3 8" id="KW-0227">DNA damage</keyword>
<protein>
    <recommendedName>
        <fullName evidence="8">General transcription and DNA repair factor IIH subunit TFB5</fullName>
    </recommendedName>
</protein>
<proteinExistence type="inferred from homology"/>
<organism evidence="9 10">
    <name type="scientific">Arabidopsis arenosa</name>
    <name type="common">Sand rock-cress</name>
    <name type="synonym">Cardaminopsis arenosa</name>
    <dbReference type="NCBI Taxonomy" id="38785"/>
    <lineage>
        <taxon>Eukaryota</taxon>
        <taxon>Viridiplantae</taxon>
        <taxon>Streptophyta</taxon>
        <taxon>Embryophyta</taxon>
        <taxon>Tracheophyta</taxon>
        <taxon>Spermatophyta</taxon>
        <taxon>Magnoliopsida</taxon>
        <taxon>eudicotyledons</taxon>
        <taxon>Gunneridae</taxon>
        <taxon>Pentapetalae</taxon>
        <taxon>rosids</taxon>
        <taxon>malvids</taxon>
        <taxon>Brassicales</taxon>
        <taxon>Brassicaceae</taxon>
        <taxon>Camelineae</taxon>
        <taxon>Arabidopsis</taxon>
    </lineage>
</organism>
<dbReference type="PANTHER" id="PTHR28580:SF1">
    <property type="entry name" value="GENERAL TRANSCRIPTION FACTOR IIH SUBUNIT 5"/>
    <property type="match status" value="1"/>
</dbReference>
<dbReference type="Proteomes" id="UP000682877">
    <property type="component" value="Chromosome 2"/>
</dbReference>
<name>A0A8S1ZL48_ARAAE</name>